<accession>A0ABU5SRU7</accession>
<name>A0ABU5SRU7_9CYAN</name>
<comment type="caution">
    <text evidence="1">The sequence shown here is derived from an EMBL/GenBank/DDBJ whole genome shotgun (WGS) entry which is preliminary data.</text>
</comment>
<dbReference type="EMBL" id="JAYGHY010000003">
    <property type="protein sequence ID" value="MEA5441233.1"/>
    <property type="molecule type" value="Genomic_DNA"/>
</dbReference>
<keyword evidence="2" id="KW-1185">Reference proteome</keyword>
<dbReference type="Proteomes" id="UP001302329">
    <property type="component" value="Unassembled WGS sequence"/>
</dbReference>
<gene>
    <name evidence="1" type="ORF">VB739_01545</name>
</gene>
<organism evidence="1 2">
    <name type="scientific">Cyanobium gracile UHCC 0281</name>
    <dbReference type="NCBI Taxonomy" id="3110309"/>
    <lineage>
        <taxon>Bacteria</taxon>
        <taxon>Bacillati</taxon>
        <taxon>Cyanobacteriota</taxon>
        <taxon>Cyanophyceae</taxon>
        <taxon>Synechococcales</taxon>
        <taxon>Prochlorococcaceae</taxon>
        <taxon>Cyanobium</taxon>
    </lineage>
</organism>
<reference evidence="1 2" key="1">
    <citation type="submission" date="2023-12" db="EMBL/GenBank/DDBJ databases">
        <title>Baltic Sea Cyanobacteria.</title>
        <authorList>
            <person name="Delbaje E."/>
            <person name="Fewer D.P."/>
            <person name="Shishido T.K."/>
        </authorList>
    </citation>
    <scope>NUCLEOTIDE SEQUENCE [LARGE SCALE GENOMIC DNA]</scope>
    <source>
        <strain evidence="1 2">UHCC 0281</strain>
    </source>
</reference>
<sequence length="52" mass="5846">MIPHRISWINTPVLIEAIERYEQGRLPRSLTLWLQTVLELEGPPSGPLLPGG</sequence>
<evidence type="ECO:0000313" key="1">
    <source>
        <dbReference type="EMBL" id="MEA5441233.1"/>
    </source>
</evidence>
<protein>
    <submittedName>
        <fullName evidence="1">Uncharacterized protein</fullName>
    </submittedName>
</protein>
<proteinExistence type="predicted"/>
<evidence type="ECO:0000313" key="2">
    <source>
        <dbReference type="Proteomes" id="UP001302329"/>
    </source>
</evidence>